<keyword evidence="2" id="KW-1185">Reference proteome</keyword>
<gene>
    <name evidence="1" type="ORF">R3P38DRAFT_3102700</name>
</gene>
<reference evidence="1 2" key="1">
    <citation type="journal article" date="2024" name="J Genomics">
        <title>Draft genome sequencing and assembly of Favolaschia claudopus CIRM-BRFM 2984 isolated from oak limbs.</title>
        <authorList>
            <person name="Navarro D."/>
            <person name="Drula E."/>
            <person name="Chaduli D."/>
            <person name="Cazenave R."/>
            <person name="Ahrendt S."/>
            <person name="Wang J."/>
            <person name="Lipzen A."/>
            <person name="Daum C."/>
            <person name="Barry K."/>
            <person name="Grigoriev I.V."/>
            <person name="Favel A."/>
            <person name="Rosso M.N."/>
            <person name="Martin F."/>
        </authorList>
    </citation>
    <scope>NUCLEOTIDE SEQUENCE [LARGE SCALE GENOMIC DNA]</scope>
    <source>
        <strain evidence="1 2">CIRM-BRFM 2984</strain>
    </source>
</reference>
<evidence type="ECO:0000313" key="2">
    <source>
        <dbReference type="Proteomes" id="UP001362999"/>
    </source>
</evidence>
<protein>
    <submittedName>
        <fullName evidence="1">Uncharacterized protein</fullName>
    </submittedName>
</protein>
<sequence>MQDFGMTLRASVSSADAHLLLQELIFDLRTVAPVARFIYRVVRAWRFFGRRLPTMVSELAPDTDDDVEFWDFETATEDGSDLELGEMDMEIDI</sequence>
<organism evidence="1 2">
    <name type="scientific">Favolaschia claudopus</name>
    <dbReference type="NCBI Taxonomy" id="2862362"/>
    <lineage>
        <taxon>Eukaryota</taxon>
        <taxon>Fungi</taxon>
        <taxon>Dikarya</taxon>
        <taxon>Basidiomycota</taxon>
        <taxon>Agaricomycotina</taxon>
        <taxon>Agaricomycetes</taxon>
        <taxon>Agaricomycetidae</taxon>
        <taxon>Agaricales</taxon>
        <taxon>Marasmiineae</taxon>
        <taxon>Mycenaceae</taxon>
        <taxon>Favolaschia</taxon>
    </lineage>
</organism>
<accession>A0AAV9ZLY2</accession>
<proteinExistence type="predicted"/>
<evidence type="ECO:0000313" key="1">
    <source>
        <dbReference type="EMBL" id="KAK6985035.1"/>
    </source>
</evidence>
<dbReference type="EMBL" id="JAWWNJ010000133">
    <property type="protein sequence ID" value="KAK6985035.1"/>
    <property type="molecule type" value="Genomic_DNA"/>
</dbReference>
<comment type="caution">
    <text evidence="1">The sequence shown here is derived from an EMBL/GenBank/DDBJ whole genome shotgun (WGS) entry which is preliminary data.</text>
</comment>
<name>A0AAV9ZLY2_9AGAR</name>
<dbReference type="AlphaFoldDB" id="A0AAV9ZLY2"/>
<dbReference type="Proteomes" id="UP001362999">
    <property type="component" value="Unassembled WGS sequence"/>
</dbReference>